<evidence type="ECO:0000256" key="1">
    <source>
        <dbReference type="SAM" id="MobiDB-lite"/>
    </source>
</evidence>
<name>A0A4Z1KI25_9HELO</name>
<dbReference type="EMBL" id="PQXO01000367">
    <property type="protein sequence ID" value="TGO85741.1"/>
    <property type="molecule type" value="Genomic_DNA"/>
</dbReference>
<keyword evidence="3" id="KW-1185">Reference proteome</keyword>
<evidence type="ECO:0000313" key="3">
    <source>
        <dbReference type="Proteomes" id="UP000297280"/>
    </source>
</evidence>
<dbReference type="OrthoDB" id="3560632at2759"/>
<gene>
    <name evidence="2" type="ORF">BPOR_0368g00030</name>
</gene>
<protein>
    <submittedName>
        <fullName evidence="2">Uncharacterized protein</fullName>
    </submittedName>
</protein>
<organism evidence="2 3">
    <name type="scientific">Botrytis porri</name>
    <dbReference type="NCBI Taxonomy" id="87229"/>
    <lineage>
        <taxon>Eukaryota</taxon>
        <taxon>Fungi</taxon>
        <taxon>Dikarya</taxon>
        <taxon>Ascomycota</taxon>
        <taxon>Pezizomycotina</taxon>
        <taxon>Leotiomycetes</taxon>
        <taxon>Helotiales</taxon>
        <taxon>Sclerotiniaceae</taxon>
        <taxon>Botrytis</taxon>
    </lineage>
</organism>
<feature type="compositionally biased region" description="Polar residues" evidence="1">
    <location>
        <begin position="82"/>
        <end position="95"/>
    </location>
</feature>
<proteinExistence type="predicted"/>
<dbReference type="Proteomes" id="UP000297280">
    <property type="component" value="Unassembled WGS sequence"/>
</dbReference>
<dbReference type="AlphaFoldDB" id="A0A4Z1KI25"/>
<sequence length="199" mass="23060">MKKSSHHSHHSTDRTPKAHRVDTNSSHGDGHISDSSTTTLLGAGSKKQNLSGRHKEKYLPTRGSENRKQETSSSRRQEEKPPTSNHPYRQIITTDQKAHEEKQKPSKSTRCPTDPVARVRYKYYQIEIERKLGKAKRELQLEERYDWRAADSCVPYIRYIRDLEELAQEIKNIKEQRLAPGKAKKALDELLEIRGHLLE</sequence>
<reference evidence="2 3" key="1">
    <citation type="submission" date="2017-12" db="EMBL/GenBank/DDBJ databases">
        <title>Comparative genomics of Botrytis spp.</title>
        <authorList>
            <person name="Valero-Jimenez C.A."/>
            <person name="Tapia P."/>
            <person name="Veloso J."/>
            <person name="Silva-Moreno E."/>
            <person name="Staats M."/>
            <person name="Valdes J.H."/>
            <person name="Van Kan J.A.L."/>
        </authorList>
    </citation>
    <scope>NUCLEOTIDE SEQUENCE [LARGE SCALE GENOMIC DNA]</scope>
    <source>
        <strain evidence="2 3">MUCL3349</strain>
    </source>
</reference>
<feature type="region of interest" description="Disordered" evidence="1">
    <location>
        <begin position="1"/>
        <end position="114"/>
    </location>
</feature>
<comment type="caution">
    <text evidence="2">The sequence shown here is derived from an EMBL/GenBank/DDBJ whole genome shotgun (WGS) entry which is preliminary data.</text>
</comment>
<feature type="compositionally biased region" description="Basic and acidic residues" evidence="1">
    <location>
        <begin position="64"/>
        <end position="81"/>
    </location>
</feature>
<accession>A0A4Z1KI25</accession>
<evidence type="ECO:0000313" key="2">
    <source>
        <dbReference type="EMBL" id="TGO85741.1"/>
    </source>
</evidence>
<feature type="compositionally biased region" description="Basic and acidic residues" evidence="1">
    <location>
        <begin position="10"/>
        <end position="32"/>
    </location>
</feature>